<dbReference type="AlphaFoldDB" id="A0A8D0L2J2"/>
<dbReference type="GeneTree" id="ENSGT01050000246662"/>
<accession>A0A8D0L2J2</accession>
<dbReference type="PRINTS" id="PR00622">
    <property type="entry name" value="HISTONEH3"/>
</dbReference>
<dbReference type="InterPro" id="IPR009072">
    <property type="entry name" value="Histone-fold"/>
</dbReference>
<dbReference type="GO" id="GO:0000786">
    <property type="term" value="C:nucleosome"/>
    <property type="evidence" value="ECO:0007669"/>
    <property type="project" value="InterPro"/>
</dbReference>
<evidence type="ECO:0000313" key="4">
    <source>
        <dbReference type="Ensembl" id="ENSSPUP00000002871.1"/>
    </source>
</evidence>
<organism evidence="4 5">
    <name type="scientific">Sphenodon punctatus</name>
    <name type="common">Tuatara</name>
    <name type="synonym">Hatteria punctata</name>
    <dbReference type="NCBI Taxonomy" id="8508"/>
    <lineage>
        <taxon>Eukaryota</taxon>
        <taxon>Metazoa</taxon>
        <taxon>Chordata</taxon>
        <taxon>Craniata</taxon>
        <taxon>Vertebrata</taxon>
        <taxon>Euteleostomi</taxon>
        <taxon>Lepidosauria</taxon>
        <taxon>Sphenodontia</taxon>
        <taxon>Sphenodontidae</taxon>
        <taxon>Sphenodon</taxon>
    </lineage>
</organism>
<reference evidence="4" key="1">
    <citation type="submission" date="2025-08" db="UniProtKB">
        <authorList>
            <consortium name="Ensembl"/>
        </authorList>
    </citation>
    <scope>IDENTIFICATION</scope>
</reference>
<evidence type="ECO:0000259" key="3">
    <source>
        <dbReference type="Pfam" id="PF00125"/>
    </source>
</evidence>
<evidence type="ECO:0000313" key="5">
    <source>
        <dbReference type="Proteomes" id="UP000694392"/>
    </source>
</evidence>
<protein>
    <recommendedName>
        <fullName evidence="3">Core Histone H2A/H2B/H3 domain-containing protein</fullName>
    </recommendedName>
</protein>
<comment type="similarity">
    <text evidence="1">Belongs to the histone H3 family.</text>
</comment>
<name>A0A8D0L2J2_SPHPU</name>
<dbReference type="SUPFAM" id="SSF47113">
    <property type="entry name" value="Histone-fold"/>
    <property type="match status" value="1"/>
</dbReference>
<dbReference type="InterPro" id="IPR000164">
    <property type="entry name" value="Histone_H3/CENP-A"/>
</dbReference>
<sequence>MQASPSTRTIGKWWLFMAKVKMKAWKSVGKRTPRGQRVPKAGCKSPPAPDWVKKSRHAAPRDSRLQQIHRLQRSAEISLHEMPFLKLTKKVACNFEKNLRFQSPAVLALKEVCQAYLLGLFEDWNLCALHANRATIIASDVHLARCLRGERI</sequence>
<dbReference type="Ensembl" id="ENSSPUT00000003044.1">
    <property type="protein sequence ID" value="ENSSPUP00000002871.1"/>
    <property type="gene ID" value="ENSSPUG00000002235.1"/>
</dbReference>
<dbReference type="InterPro" id="IPR007125">
    <property type="entry name" value="H2A/H2B/H3"/>
</dbReference>
<reference evidence="4" key="2">
    <citation type="submission" date="2025-09" db="UniProtKB">
        <authorList>
            <consortium name="Ensembl"/>
        </authorList>
    </citation>
    <scope>IDENTIFICATION</scope>
</reference>
<dbReference type="SMART" id="SM00428">
    <property type="entry name" value="H3"/>
    <property type="match status" value="1"/>
</dbReference>
<dbReference type="Gene3D" id="1.10.20.10">
    <property type="entry name" value="Histone, subunit A"/>
    <property type="match status" value="1"/>
</dbReference>
<dbReference type="PANTHER" id="PTHR11426">
    <property type="entry name" value="HISTONE H3"/>
    <property type="match status" value="1"/>
</dbReference>
<proteinExistence type="inferred from homology"/>
<dbReference type="GO" id="GO:0003677">
    <property type="term" value="F:DNA binding"/>
    <property type="evidence" value="ECO:0007669"/>
    <property type="project" value="InterPro"/>
</dbReference>
<evidence type="ECO:0000256" key="1">
    <source>
        <dbReference type="ARBA" id="ARBA00010343"/>
    </source>
</evidence>
<dbReference type="Pfam" id="PF00125">
    <property type="entry name" value="Histone"/>
    <property type="match status" value="1"/>
</dbReference>
<dbReference type="GO" id="GO:0030527">
    <property type="term" value="F:structural constituent of chromatin"/>
    <property type="evidence" value="ECO:0007669"/>
    <property type="project" value="InterPro"/>
</dbReference>
<dbReference type="Proteomes" id="UP000694392">
    <property type="component" value="Unplaced"/>
</dbReference>
<keyword evidence="5" id="KW-1185">Reference proteome</keyword>
<feature type="region of interest" description="Disordered" evidence="2">
    <location>
        <begin position="28"/>
        <end position="63"/>
    </location>
</feature>
<dbReference type="GO" id="GO:0046982">
    <property type="term" value="F:protein heterodimerization activity"/>
    <property type="evidence" value="ECO:0007669"/>
    <property type="project" value="InterPro"/>
</dbReference>
<evidence type="ECO:0000256" key="2">
    <source>
        <dbReference type="SAM" id="MobiDB-lite"/>
    </source>
</evidence>
<feature type="domain" description="Core Histone H2A/H2B/H3" evidence="3">
    <location>
        <begin position="62"/>
        <end position="147"/>
    </location>
</feature>